<gene>
    <name evidence="2" type="ORF">SAMN05443544_0807</name>
</gene>
<protein>
    <submittedName>
        <fullName evidence="2">Carboxymuconolactone decarboxylase family protein</fullName>
    </submittedName>
</protein>
<dbReference type="AlphaFoldDB" id="A0A1N6DW36"/>
<evidence type="ECO:0000313" key="3">
    <source>
        <dbReference type="Proteomes" id="UP000184699"/>
    </source>
</evidence>
<dbReference type="STRING" id="232089.SAMN05443544_0807"/>
<dbReference type="EMBL" id="FSRJ01000001">
    <property type="protein sequence ID" value="SIN75005.1"/>
    <property type="molecule type" value="Genomic_DNA"/>
</dbReference>
<accession>A0A1N6DW36</accession>
<dbReference type="Proteomes" id="UP000184699">
    <property type="component" value="Unassembled WGS sequence"/>
</dbReference>
<evidence type="ECO:0000313" key="2">
    <source>
        <dbReference type="EMBL" id="SIN75005.1"/>
    </source>
</evidence>
<proteinExistence type="predicted"/>
<evidence type="ECO:0000259" key="1">
    <source>
        <dbReference type="Pfam" id="PF02627"/>
    </source>
</evidence>
<dbReference type="SUPFAM" id="SSF69118">
    <property type="entry name" value="AhpD-like"/>
    <property type="match status" value="1"/>
</dbReference>
<keyword evidence="3" id="KW-1185">Reference proteome</keyword>
<dbReference type="InterPro" id="IPR003779">
    <property type="entry name" value="CMD-like"/>
</dbReference>
<name>A0A1N6DW36_9MICO</name>
<dbReference type="Gene3D" id="1.20.1290.10">
    <property type="entry name" value="AhpD-like"/>
    <property type="match status" value="1"/>
</dbReference>
<feature type="domain" description="Carboxymuconolactone decarboxylase-like" evidence="1">
    <location>
        <begin position="25"/>
        <end position="88"/>
    </location>
</feature>
<dbReference type="OrthoDB" id="5073671at2"/>
<organism evidence="2 3">
    <name type="scientific">Agromyces cerinus subsp. cerinus</name>
    <dbReference type="NCBI Taxonomy" id="232089"/>
    <lineage>
        <taxon>Bacteria</taxon>
        <taxon>Bacillati</taxon>
        <taxon>Actinomycetota</taxon>
        <taxon>Actinomycetes</taxon>
        <taxon>Micrococcales</taxon>
        <taxon>Microbacteriaceae</taxon>
        <taxon>Agromyces</taxon>
    </lineage>
</organism>
<dbReference type="RefSeq" id="WP_074259002.1">
    <property type="nucleotide sequence ID" value="NZ_FSRJ01000001.1"/>
</dbReference>
<dbReference type="GO" id="GO:0051920">
    <property type="term" value="F:peroxiredoxin activity"/>
    <property type="evidence" value="ECO:0007669"/>
    <property type="project" value="InterPro"/>
</dbReference>
<dbReference type="Pfam" id="PF02627">
    <property type="entry name" value="CMD"/>
    <property type="match status" value="1"/>
</dbReference>
<reference evidence="3" key="1">
    <citation type="submission" date="2016-11" db="EMBL/GenBank/DDBJ databases">
        <authorList>
            <person name="Varghese N."/>
            <person name="Submissions S."/>
        </authorList>
    </citation>
    <scope>NUCLEOTIDE SEQUENCE [LARGE SCALE GENOMIC DNA]</scope>
    <source>
        <strain evidence="3">DSM 8595</strain>
    </source>
</reference>
<dbReference type="InterPro" id="IPR029032">
    <property type="entry name" value="AhpD-like"/>
</dbReference>
<sequence>MNDAERLRRFIVNADGVNGDRTTSSRRLDRRTIALVRLGALCAIGAPTLSIRAEVDAAIAAGVTDSEMIDVVAEIVPIVGLPRAVSAAPSVALALGYDLDLLTDHSA</sequence>